<dbReference type="Proteomes" id="UP000601789">
    <property type="component" value="Unassembled WGS sequence"/>
</dbReference>
<evidence type="ECO:0000313" key="2">
    <source>
        <dbReference type="Proteomes" id="UP000601789"/>
    </source>
</evidence>
<dbReference type="EMBL" id="JADGMQ010000018">
    <property type="protein sequence ID" value="MBI1622514.1"/>
    <property type="molecule type" value="Genomic_DNA"/>
</dbReference>
<gene>
    <name evidence="1" type="ORF">IOD40_17790</name>
</gene>
<protein>
    <submittedName>
        <fullName evidence="1">IS110 family transposase</fullName>
    </submittedName>
</protein>
<organism evidence="1 2">
    <name type="scientific">Aquamicrobium zhengzhouense</name>
    <dbReference type="NCBI Taxonomy" id="2781738"/>
    <lineage>
        <taxon>Bacteria</taxon>
        <taxon>Pseudomonadati</taxon>
        <taxon>Pseudomonadota</taxon>
        <taxon>Alphaproteobacteria</taxon>
        <taxon>Hyphomicrobiales</taxon>
        <taxon>Phyllobacteriaceae</taxon>
        <taxon>Aquamicrobium</taxon>
    </lineage>
</organism>
<sequence>RDRLVAAGKPKLVALVAAMRKLVTILNAMLRDSKPWKTA</sequence>
<reference evidence="1 2" key="1">
    <citation type="submission" date="2020-10" db="EMBL/GenBank/DDBJ databases">
        <title>Aquamicrobium zhengzhouensis sp. nov., a exopolysaccharide producing bacterium isolated from farmland soil.</title>
        <authorList>
            <person name="Wang X."/>
        </authorList>
    </citation>
    <scope>NUCLEOTIDE SEQUENCE [LARGE SCALE GENOMIC DNA]</scope>
    <source>
        <strain evidence="2">cd-1</strain>
    </source>
</reference>
<comment type="caution">
    <text evidence="1">The sequence shown here is derived from an EMBL/GenBank/DDBJ whole genome shotgun (WGS) entry which is preliminary data.</text>
</comment>
<keyword evidence="2" id="KW-1185">Reference proteome</keyword>
<accession>A0ABS0SGS6</accession>
<name>A0ABS0SGS6_9HYPH</name>
<feature type="non-terminal residue" evidence="1">
    <location>
        <position position="1"/>
    </location>
</feature>
<evidence type="ECO:0000313" key="1">
    <source>
        <dbReference type="EMBL" id="MBI1622514.1"/>
    </source>
</evidence>
<proteinExistence type="predicted"/>